<keyword evidence="5" id="KW-1185">Reference proteome</keyword>
<reference evidence="4 5" key="1">
    <citation type="journal article" date="2011" name="Front. Microbiol.">
        <title>Genomic signatures of strain selection and enhancement in Bacillus atrophaeus var. globigii, a historical biowarfare simulant.</title>
        <authorList>
            <person name="Gibbons H.S."/>
            <person name="Broomall S.M."/>
            <person name="McNew L.A."/>
            <person name="Daligault H."/>
            <person name="Chapman C."/>
            <person name="Bruce D."/>
            <person name="Karavis M."/>
            <person name="Krepps M."/>
            <person name="McGregor P.A."/>
            <person name="Hong C."/>
            <person name="Park K.H."/>
            <person name="Akmal A."/>
            <person name="Feldman A."/>
            <person name="Lin J.S."/>
            <person name="Chang W.E."/>
            <person name="Higgs B.W."/>
            <person name="Demirev P."/>
            <person name="Lindquist J."/>
            <person name="Liem A."/>
            <person name="Fochler E."/>
            <person name="Read T.D."/>
            <person name="Tapia R."/>
            <person name="Johnson S."/>
            <person name="Bishop-Lilly K.A."/>
            <person name="Detter C."/>
            <person name="Han C."/>
            <person name="Sozhamannan S."/>
            <person name="Rosenzweig C.N."/>
            <person name="Skowronski E.W."/>
        </authorList>
    </citation>
    <scope>NUCLEOTIDE SEQUENCE [LARGE SCALE GENOMIC DNA]</scope>
    <source>
        <strain evidence="4 5">CC-PW-9</strain>
    </source>
</reference>
<evidence type="ECO:0008006" key="6">
    <source>
        <dbReference type="Google" id="ProtNLM"/>
    </source>
</evidence>
<dbReference type="Pfam" id="PF04220">
    <property type="entry name" value="YihI"/>
    <property type="match status" value="1"/>
</dbReference>
<evidence type="ECO:0000313" key="4">
    <source>
        <dbReference type="EMBL" id="RUO81056.1"/>
    </source>
</evidence>
<evidence type="ECO:0000256" key="1">
    <source>
        <dbReference type="ARBA" id="ARBA00022468"/>
    </source>
</evidence>
<dbReference type="RefSeq" id="WP_126841049.1">
    <property type="nucleotide sequence ID" value="NZ_PIQH01000002.1"/>
</dbReference>
<dbReference type="Proteomes" id="UP000287996">
    <property type="component" value="Unassembled WGS sequence"/>
</dbReference>
<dbReference type="AlphaFoldDB" id="A0A432ZTE0"/>
<feature type="compositionally biased region" description="Basic and acidic residues" evidence="3">
    <location>
        <begin position="21"/>
        <end position="30"/>
    </location>
</feature>
<keyword evidence="2" id="KW-0690">Ribosome biogenesis</keyword>
<dbReference type="OrthoDB" id="5677577at2"/>
<evidence type="ECO:0000256" key="3">
    <source>
        <dbReference type="SAM" id="MobiDB-lite"/>
    </source>
</evidence>
<organism evidence="4 5">
    <name type="scientific">Idiomarina tyrosinivorans</name>
    <dbReference type="NCBI Taxonomy" id="1445662"/>
    <lineage>
        <taxon>Bacteria</taxon>
        <taxon>Pseudomonadati</taxon>
        <taxon>Pseudomonadota</taxon>
        <taxon>Gammaproteobacteria</taxon>
        <taxon>Alteromonadales</taxon>
        <taxon>Idiomarinaceae</taxon>
        <taxon>Idiomarina</taxon>
    </lineage>
</organism>
<gene>
    <name evidence="4" type="ORF">CWI84_02800</name>
</gene>
<dbReference type="EMBL" id="PIQH01000002">
    <property type="protein sequence ID" value="RUO81056.1"/>
    <property type="molecule type" value="Genomic_DNA"/>
</dbReference>
<evidence type="ECO:0000256" key="2">
    <source>
        <dbReference type="ARBA" id="ARBA00022517"/>
    </source>
</evidence>
<accession>A0A432ZTE0</accession>
<dbReference type="GO" id="GO:0005096">
    <property type="term" value="F:GTPase activator activity"/>
    <property type="evidence" value="ECO:0007669"/>
    <property type="project" value="UniProtKB-KW"/>
</dbReference>
<name>A0A432ZTE0_9GAMM</name>
<feature type="region of interest" description="Disordered" evidence="3">
    <location>
        <begin position="1"/>
        <end position="86"/>
    </location>
</feature>
<dbReference type="NCBIfam" id="NF003560">
    <property type="entry name" value="PRK05244.1-1"/>
    <property type="match status" value="1"/>
</dbReference>
<sequence length="146" mass="16359">MTRKKKTRKTGPLAPSKAPKSPRDLKLDGKKKGKGKPSGARQTPKPSVKRAENVAANKPDARLGSKKPIPLEPMSTAAKDTEALSPQQQLQQLENDPRLQQLMEKDERGEILTAEEQRYVDEQSTRYEQLAAQLGIELDDDWDDEE</sequence>
<protein>
    <recommendedName>
        <fullName evidence="6">Der GTPase-activating protein YihI</fullName>
    </recommendedName>
</protein>
<comment type="caution">
    <text evidence="4">The sequence shown here is derived from an EMBL/GenBank/DDBJ whole genome shotgun (WGS) entry which is preliminary data.</text>
</comment>
<keyword evidence="1" id="KW-0343">GTPase activation</keyword>
<proteinExistence type="predicted"/>
<evidence type="ECO:0000313" key="5">
    <source>
        <dbReference type="Proteomes" id="UP000287996"/>
    </source>
</evidence>
<dbReference type="InterPro" id="IPR007336">
    <property type="entry name" value="YihI"/>
</dbReference>
<dbReference type="GO" id="GO:0042254">
    <property type="term" value="P:ribosome biogenesis"/>
    <property type="evidence" value="ECO:0007669"/>
    <property type="project" value="UniProtKB-KW"/>
</dbReference>